<evidence type="ECO:0000256" key="1">
    <source>
        <dbReference type="SAM" id="Coils"/>
    </source>
</evidence>
<dbReference type="Proteomes" id="UP000823926">
    <property type="component" value="Unassembled WGS sequence"/>
</dbReference>
<accession>A0A9D1QBZ3</accession>
<proteinExistence type="predicted"/>
<comment type="caution">
    <text evidence="2">The sequence shown here is derived from an EMBL/GenBank/DDBJ whole genome shotgun (WGS) entry which is preliminary data.</text>
</comment>
<dbReference type="EMBL" id="DXHL01000012">
    <property type="protein sequence ID" value="HIW10298.1"/>
    <property type="molecule type" value="Genomic_DNA"/>
</dbReference>
<feature type="coiled-coil region" evidence="1">
    <location>
        <begin position="4"/>
        <end position="31"/>
    </location>
</feature>
<name>A0A9D1QBZ3_9BACT</name>
<reference evidence="2" key="1">
    <citation type="journal article" date="2021" name="PeerJ">
        <title>Extensive microbial diversity within the chicken gut microbiome revealed by metagenomics and culture.</title>
        <authorList>
            <person name="Gilroy R."/>
            <person name="Ravi A."/>
            <person name="Getino M."/>
            <person name="Pursley I."/>
            <person name="Horton D.L."/>
            <person name="Alikhan N.F."/>
            <person name="Baker D."/>
            <person name="Gharbi K."/>
            <person name="Hall N."/>
            <person name="Watson M."/>
            <person name="Adriaenssens E.M."/>
            <person name="Foster-Nyarko E."/>
            <person name="Jarju S."/>
            <person name="Secka A."/>
            <person name="Antonio M."/>
            <person name="Oren A."/>
            <person name="Chaudhuri R.R."/>
            <person name="La Ragione R."/>
            <person name="Hildebrand F."/>
            <person name="Pallen M.J."/>
        </authorList>
    </citation>
    <scope>NUCLEOTIDE SEQUENCE</scope>
    <source>
        <strain evidence="2">ChiBcec15-1070</strain>
    </source>
</reference>
<organism evidence="2 3">
    <name type="scientific">Candidatus Rikenella faecigallinarum</name>
    <dbReference type="NCBI Taxonomy" id="2838745"/>
    <lineage>
        <taxon>Bacteria</taxon>
        <taxon>Pseudomonadati</taxon>
        <taxon>Bacteroidota</taxon>
        <taxon>Bacteroidia</taxon>
        <taxon>Bacteroidales</taxon>
        <taxon>Rikenellaceae</taxon>
        <taxon>Rikenella</taxon>
    </lineage>
</organism>
<sequence>MDASNDLLLRIEQLEAENRRLREREADSLQTLHTLIRKLPAAAVALGAGSVVLRANEPFVRTGGYRTMQLAERTPALTGVALREVLPEELCARAENTQATGEDIEREDVLWNGTPYTFSVYNIRRGELTILLLRNLAAPDIRVEELTARLQEAADRNIRMTQQIAFLLGEEVSESAKSIGSVIRALQATNGHPQTEEYEER</sequence>
<dbReference type="AlphaFoldDB" id="A0A9D1QBZ3"/>
<keyword evidence="1" id="KW-0175">Coiled coil</keyword>
<evidence type="ECO:0000313" key="3">
    <source>
        <dbReference type="Proteomes" id="UP000823926"/>
    </source>
</evidence>
<evidence type="ECO:0000313" key="2">
    <source>
        <dbReference type="EMBL" id="HIW10298.1"/>
    </source>
</evidence>
<gene>
    <name evidence="2" type="ORF">H9888_02240</name>
</gene>
<reference evidence="2" key="2">
    <citation type="submission" date="2021-04" db="EMBL/GenBank/DDBJ databases">
        <authorList>
            <person name="Gilroy R."/>
        </authorList>
    </citation>
    <scope>NUCLEOTIDE SEQUENCE</scope>
    <source>
        <strain evidence="2">ChiBcec15-1070</strain>
    </source>
</reference>
<protein>
    <submittedName>
        <fullName evidence="2">Uncharacterized protein</fullName>
    </submittedName>
</protein>